<reference evidence="2" key="1">
    <citation type="submission" date="2023-03" db="EMBL/GenBank/DDBJ databases">
        <title>Massive genome expansion in bonnet fungi (Mycena s.s.) driven by repeated elements and novel gene families across ecological guilds.</title>
        <authorList>
            <consortium name="Lawrence Berkeley National Laboratory"/>
            <person name="Harder C.B."/>
            <person name="Miyauchi S."/>
            <person name="Viragh M."/>
            <person name="Kuo A."/>
            <person name="Thoen E."/>
            <person name="Andreopoulos B."/>
            <person name="Lu D."/>
            <person name="Skrede I."/>
            <person name="Drula E."/>
            <person name="Henrissat B."/>
            <person name="Morin E."/>
            <person name="Kohler A."/>
            <person name="Barry K."/>
            <person name="LaButti K."/>
            <person name="Morin E."/>
            <person name="Salamov A."/>
            <person name="Lipzen A."/>
            <person name="Mereny Z."/>
            <person name="Hegedus B."/>
            <person name="Baldrian P."/>
            <person name="Stursova M."/>
            <person name="Weitz H."/>
            <person name="Taylor A."/>
            <person name="Grigoriev I.V."/>
            <person name="Nagy L.G."/>
            <person name="Martin F."/>
            <person name="Kauserud H."/>
        </authorList>
    </citation>
    <scope>NUCLEOTIDE SEQUENCE</scope>
    <source>
        <strain evidence="2">CBHHK002</strain>
    </source>
</reference>
<feature type="region of interest" description="Disordered" evidence="1">
    <location>
        <begin position="1"/>
        <end position="61"/>
    </location>
</feature>
<organism evidence="2 3">
    <name type="scientific">Mycena albidolilacea</name>
    <dbReference type="NCBI Taxonomy" id="1033008"/>
    <lineage>
        <taxon>Eukaryota</taxon>
        <taxon>Fungi</taxon>
        <taxon>Dikarya</taxon>
        <taxon>Basidiomycota</taxon>
        <taxon>Agaricomycotina</taxon>
        <taxon>Agaricomycetes</taxon>
        <taxon>Agaricomycetidae</taxon>
        <taxon>Agaricales</taxon>
        <taxon>Marasmiineae</taxon>
        <taxon>Mycenaceae</taxon>
        <taxon>Mycena</taxon>
    </lineage>
</organism>
<gene>
    <name evidence="2" type="ORF">DFH08DRAFT_966826</name>
</gene>
<evidence type="ECO:0000256" key="1">
    <source>
        <dbReference type="SAM" id="MobiDB-lite"/>
    </source>
</evidence>
<dbReference type="AlphaFoldDB" id="A0AAD6ZPD2"/>
<protein>
    <submittedName>
        <fullName evidence="2">Uncharacterized protein</fullName>
    </submittedName>
</protein>
<evidence type="ECO:0000313" key="2">
    <source>
        <dbReference type="EMBL" id="KAJ7331090.1"/>
    </source>
</evidence>
<accession>A0AAD6ZPD2</accession>
<dbReference type="Proteomes" id="UP001218218">
    <property type="component" value="Unassembled WGS sequence"/>
</dbReference>
<comment type="caution">
    <text evidence="2">The sequence shown here is derived from an EMBL/GenBank/DDBJ whole genome shotgun (WGS) entry which is preliminary data.</text>
</comment>
<dbReference type="EMBL" id="JARIHO010000036">
    <property type="protein sequence ID" value="KAJ7331090.1"/>
    <property type="molecule type" value="Genomic_DNA"/>
</dbReference>
<evidence type="ECO:0000313" key="3">
    <source>
        <dbReference type="Proteomes" id="UP001218218"/>
    </source>
</evidence>
<keyword evidence="3" id="KW-1185">Reference proteome</keyword>
<feature type="compositionally biased region" description="Polar residues" evidence="1">
    <location>
        <begin position="28"/>
        <end position="40"/>
    </location>
</feature>
<proteinExistence type="predicted"/>
<sequence length="403" mass="44145">MAAAAIGYEDLSEPDSGTAPITPLSRIPPSSANNGTQRSLSRGDPFQDPRPSAHQRRTKVAAADGSIAARFKVRKVRIASTGWIGLQDHGIPPDAATGEHDPVGIVHSLETFFGPDATKPGFTLVKAPKDAGNPRPIVDSEKRVCAVYGGIPDTPNFMRDVHDPAVEAMEIARAQASLSESRLYHRRGNWASLTTGATHGTGRDEPGDFVNGIINTAVILALVSNAAFIDLAEFGSGLFSIWAPHLFQFYIDYMGSFYLKNPKLQRPFVNSIWSACTFNLGPRTCAFGHRDFANLAYGWWRASHSWDCKLILEFPPGCTILIPSAAIFHSNTRIAEHETRYSFTQYTAGALFRWVKRGFRSEKDYFATLTAEEIEEERKLGLERAAAGAALFSTLDELKAGWV</sequence>
<name>A0AAD6ZPD2_9AGAR</name>